<evidence type="ECO:0008006" key="9">
    <source>
        <dbReference type="Google" id="ProtNLM"/>
    </source>
</evidence>
<proteinExistence type="inferred from homology"/>
<evidence type="ECO:0000256" key="1">
    <source>
        <dbReference type="ARBA" id="ARBA00004613"/>
    </source>
</evidence>
<dbReference type="PANTHER" id="PTHR13234">
    <property type="entry name" value="GAMMA-INTERFERON INDUCIBLE LYSOSOMAL THIOL REDUCTASE GILT"/>
    <property type="match status" value="1"/>
</dbReference>
<evidence type="ECO:0000256" key="4">
    <source>
        <dbReference type="ARBA" id="ARBA00022729"/>
    </source>
</evidence>
<evidence type="ECO:0000256" key="3">
    <source>
        <dbReference type="ARBA" id="ARBA00022525"/>
    </source>
</evidence>
<dbReference type="AlphaFoldDB" id="A0A9J6GCM7"/>
<gene>
    <name evidence="7" type="ORF">HPB48_004974</name>
</gene>
<comment type="subcellular location">
    <subcellularLocation>
        <location evidence="1">Secreted</location>
    </subcellularLocation>
</comment>
<accession>A0A9J6GCM7</accession>
<dbReference type="EMBL" id="JABSTR010000006">
    <property type="protein sequence ID" value="KAH9373229.1"/>
    <property type="molecule type" value="Genomic_DNA"/>
</dbReference>
<comment type="similarity">
    <text evidence="2">Belongs to the GILT family.</text>
</comment>
<evidence type="ECO:0000313" key="7">
    <source>
        <dbReference type="EMBL" id="KAH9373229.1"/>
    </source>
</evidence>
<dbReference type="VEuPathDB" id="VectorBase:HLOH_059604"/>
<keyword evidence="4" id="KW-0732">Signal</keyword>
<sequence>MGRRYDFSKIPKTARIQLYYESLCPYSIAFITEQLWPTFVRVGYLMDVQLVPFGNAFKEQPQTQAGPTRPGSRRQRRVREEHGLARSYSDCFGETEGGQHWKAYL</sequence>
<evidence type="ECO:0000313" key="8">
    <source>
        <dbReference type="Proteomes" id="UP000821853"/>
    </source>
</evidence>
<dbReference type="GO" id="GO:0016671">
    <property type="term" value="F:oxidoreductase activity, acting on a sulfur group of donors, disulfide as acceptor"/>
    <property type="evidence" value="ECO:0007669"/>
    <property type="project" value="InterPro"/>
</dbReference>
<dbReference type="InterPro" id="IPR004911">
    <property type="entry name" value="Interferon-induced_GILT"/>
</dbReference>
<keyword evidence="3" id="KW-0964">Secreted</keyword>
<comment type="caution">
    <text evidence="7">The sequence shown here is derived from an EMBL/GenBank/DDBJ whole genome shotgun (WGS) entry which is preliminary data.</text>
</comment>
<evidence type="ECO:0000256" key="5">
    <source>
        <dbReference type="ARBA" id="ARBA00023180"/>
    </source>
</evidence>
<dbReference type="OrthoDB" id="958254at2759"/>
<organism evidence="7 8">
    <name type="scientific">Haemaphysalis longicornis</name>
    <name type="common">Bush tick</name>
    <dbReference type="NCBI Taxonomy" id="44386"/>
    <lineage>
        <taxon>Eukaryota</taxon>
        <taxon>Metazoa</taxon>
        <taxon>Ecdysozoa</taxon>
        <taxon>Arthropoda</taxon>
        <taxon>Chelicerata</taxon>
        <taxon>Arachnida</taxon>
        <taxon>Acari</taxon>
        <taxon>Parasitiformes</taxon>
        <taxon>Ixodida</taxon>
        <taxon>Ixodoidea</taxon>
        <taxon>Ixodidae</taxon>
        <taxon>Haemaphysalinae</taxon>
        <taxon>Haemaphysalis</taxon>
    </lineage>
</organism>
<dbReference type="GO" id="GO:0005576">
    <property type="term" value="C:extracellular region"/>
    <property type="evidence" value="ECO:0007669"/>
    <property type="project" value="UniProtKB-SubCell"/>
</dbReference>
<feature type="region of interest" description="Disordered" evidence="6">
    <location>
        <begin position="59"/>
        <end position="83"/>
    </location>
</feature>
<dbReference type="Pfam" id="PF03227">
    <property type="entry name" value="GILT"/>
    <property type="match status" value="1"/>
</dbReference>
<keyword evidence="5" id="KW-0325">Glycoprotein</keyword>
<evidence type="ECO:0000256" key="2">
    <source>
        <dbReference type="ARBA" id="ARBA00005679"/>
    </source>
</evidence>
<keyword evidence="8" id="KW-1185">Reference proteome</keyword>
<protein>
    <recommendedName>
        <fullName evidence="9">Gamma-interferon inducible lysosomal thiol reductase</fullName>
    </recommendedName>
</protein>
<reference evidence="7 8" key="1">
    <citation type="journal article" date="2020" name="Cell">
        <title>Large-Scale Comparative Analyses of Tick Genomes Elucidate Their Genetic Diversity and Vector Capacities.</title>
        <authorList>
            <consortium name="Tick Genome and Microbiome Consortium (TIGMIC)"/>
            <person name="Jia N."/>
            <person name="Wang J."/>
            <person name="Shi W."/>
            <person name="Du L."/>
            <person name="Sun Y."/>
            <person name="Zhan W."/>
            <person name="Jiang J.F."/>
            <person name="Wang Q."/>
            <person name="Zhang B."/>
            <person name="Ji P."/>
            <person name="Bell-Sakyi L."/>
            <person name="Cui X.M."/>
            <person name="Yuan T.T."/>
            <person name="Jiang B.G."/>
            <person name="Yang W.F."/>
            <person name="Lam T.T."/>
            <person name="Chang Q.C."/>
            <person name="Ding S.J."/>
            <person name="Wang X.J."/>
            <person name="Zhu J.G."/>
            <person name="Ruan X.D."/>
            <person name="Zhao L."/>
            <person name="Wei J.T."/>
            <person name="Ye R.Z."/>
            <person name="Que T.C."/>
            <person name="Du C.H."/>
            <person name="Zhou Y.H."/>
            <person name="Cheng J.X."/>
            <person name="Dai P.F."/>
            <person name="Guo W.B."/>
            <person name="Han X.H."/>
            <person name="Huang E.J."/>
            <person name="Li L.F."/>
            <person name="Wei W."/>
            <person name="Gao Y.C."/>
            <person name="Liu J.Z."/>
            <person name="Shao H.Z."/>
            <person name="Wang X."/>
            <person name="Wang C.C."/>
            <person name="Yang T.C."/>
            <person name="Huo Q.B."/>
            <person name="Li W."/>
            <person name="Chen H.Y."/>
            <person name="Chen S.E."/>
            <person name="Zhou L.G."/>
            <person name="Ni X.B."/>
            <person name="Tian J.H."/>
            <person name="Sheng Y."/>
            <person name="Liu T."/>
            <person name="Pan Y.S."/>
            <person name="Xia L.Y."/>
            <person name="Li J."/>
            <person name="Zhao F."/>
            <person name="Cao W.C."/>
        </authorList>
    </citation>
    <scope>NUCLEOTIDE SEQUENCE [LARGE SCALE GENOMIC DNA]</scope>
    <source>
        <strain evidence="7">HaeL-2018</strain>
    </source>
</reference>
<dbReference type="Proteomes" id="UP000821853">
    <property type="component" value="Chromosome 4"/>
</dbReference>
<name>A0A9J6GCM7_HAELO</name>
<dbReference type="PANTHER" id="PTHR13234:SF8">
    <property type="entry name" value="GAMMA-INTERFERON-INDUCIBLE LYSOSOMAL THIOL REDUCTASE"/>
    <property type="match status" value="1"/>
</dbReference>
<evidence type="ECO:0000256" key="6">
    <source>
        <dbReference type="SAM" id="MobiDB-lite"/>
    </source>
</evidence>